<feature type="compositionally biased region" description="Polar residues" evidence="1">
    <location>
        <begin position="746"/>
        <end position="764"/>
    </location>
</feature>
<dbReference type="STRING" id="1314773.A0A3N2PK71"/>
<sequence>MTSYKRSRATYEADSRASEAPFVSYGTPLPPSDEHQRDDGTYVPLHLQEVRDEKGRRRLHGAFTGGWSAGYFNTVGSKEGWTPSTFVSSRTARRKDDTTTVQQRPEDFMDEEDLADAAEAETIQATDVFAGIGARVADETQRRGLAGLVRPSDDTMGFALLRKMGWKDGQGIGPRVRRAARLHDGAAPANAAASGTYLFAPDDASPFIIERKSGRAGLGYRGEARLEQENNAPSTILSTTGKKVRKKIQRGGIGVGILNDNGSDEEGPYAMGPRISYNRTLGGTKKKKATTKTMTANPALGSKPTFVAKRPAARPTNSRRCGDGRPPLPGFTLASSSVDTRVVDSGTKYPPPSIPLGWKPKKQLAMHSTTAIINNINKTTSEAAKAPKHDPRTRAAALGESQLPGKSVFDFMSAAARDRIAAVTGKANLPPAKGEVPTAGDTTSQQKAPDVLERLPKLAKETAVAALSRGHGGKGPYADDEAKQSRFRRYLEYSAGFLQEMSLRPHGMTEADFTRELEEFYSCAQLFKPMAGFMATRFTTASATTSNAGGTDSTGATVSTNTRAPSQPGDPAEEAAKLGMFGNMTRSVQDFYPTRLLCKRFNVRPPEHVQQEPTTDTPPDNTSGNNDQEAVSKGPLGVGVHEQSTSGEETRDTAGVQMPHQQRPFRMSLAGSYRALSLNGRKFPAPTICPGETSLEEEREIGLHEEEPVDRVQSPPPQYPASEASSSIPPPFSSLYGPFEDGCCPGSSSGQERSPPGKSTTSVSAGPLPAAPAYAPAAPGPSDFQAVAQTSFEDTVAETKRALPRDTKGESSSKDDEVEPPPAYSEGPSPLLSFSFVMASAGGASSLITQVQQGGPPINALGDVGADESIAMDLRGTRFVLSRDELLTLPEFVLLSLFPNGLFPEGHMGSGFGDGDAIQVDYDPASLQYMLGFFRDVAQTIPAESSGSTSQDGDVFPVEPLGGRDDSSRRAGIIVLREDLDFYVIPPRPDVEQAEMMDIKRAAGRALLNQAGIFSGLKRSDEPGTTEAHLIEMLTAGGFNHDDTWGHRAGEPNKAVICSLALARLRSDIRGSEMSSNALGMAQKLLLFWRKPARRCWWEGVELDNVEGVPGKLKVWIRRVWTLEMSVIGLR</sequence>
<feature type="region of interest" description="Disordered" evidence="1">
    <location>
        <begin position="603"/>
        <end position="659"/>
    </location>
</feature>
<feature type="compositionally biased region" description="Basic and acidic residues" evidence="1">
    <location>
        <begin position="798"/>
        <end position="815"/>
    </location>
</feature>
<dbReference type="RefSeq" id="XP_028462733.1">
    <property type="nucleotide sequence ID" value="XM_028612710.1"/>
</dbReference>
<feature type="domain" description="G-patch" evidence="2">
    <location>
        <begin position="153"/>
        <end position="223"/>
    </location>
</feature>
<dbReference type="PANTHER" id="PTHR13384">
    <property type="entry name" value="G PATCH DOMAIN-CONTAINING PROTEIN 1"/>
    <property type="match status" value="1"/>
</dbReference>
<dbReference type="PANTHER" id="PTHR13384:SF19">
    <property type="entry name" value="G PATCH DOMAIN-CONTAINING PROTEIN 1"/>
    <property type="match status" value="1"/>
</dbReference>
<protein>
    <recommendedName>
        <fullName evidence="2">G-patch domain-containing protein</fullName>
    </recommendedName>
</protein>
<reference evidence="3 4" key="1">
    <citation type="journal article" date="2018" name="Mol. Ecol.">
        <title>The obligate alkalophilic soda-lake fungus Sodiomyces alkalinus has shifted to a protein diet.</title>
        <authorList>
            <person name="Grum-Grzhimaylo A.A."/>
            <person name="Falkoski D.L."/>
            <person name="van den Heuvel J."/>
            <person name="Valero-Jimenez C.A."/>
            <person name="Min B."/>
            <person name="Choi I.G."/>
            <person name="Lipzen A."/>
            <person name="Daum C.G."/>
            <person name="Aanen D.K."/>
            <person name="Tsang A."/>
            <person name="Henrissat B."/>
            <person name="Bilanenko E.N."/>
            <person name="de Vries R.P."/>
            <person name="van Kan J.A.L."/>
            <person name="Grigoriev I.V."/>
            <person name="Debets A.J.M."/>
        </authorList>
    </citation>
    <scope>NUCLEOTIDE SEQUENCE [LARGE SCALE GENOMIC DNA]</scope>
    <source>
        <strain evidence="3 4">F11</strain>
    </source>
</reference>
<feature type="region of interest" description="Disordered" evidence="1">
    <location>
        <begin position="1"/>
        <end position="40"/>
    </location>
</feature>
<dbReference type="AlphaFoldDB" id="A0A3N2PK71"/>
<feature type="region of interest" description="Disordered" evidence="1">
    <location>
        <begin position="943"/>
        <end position="962"/>
    </location>
</feature>
<evidence type="ECO:0000259" key="2">
    <source>
        <dbReference type="PROSITE" id="PS50174"/>
    </source>
</evidence>
<dbReference type="PROSITE" id="PS50174">
    <property type="entry name" value="G_PATCH"/>
    <property type="match status" value="1"/>
</dbReference>
<feature type="compositionally biased region" description="Low complexity" evidence="1">
    <location>
        <begin position="543"/>
        <end position="557"/>
    </location>
</feature>
<feature type="compositionally biased region" description="Polar residues" evidence="1">
    <location>
        <begin position="611"/>
        <end position="629"/>
    </location>
</feature>
<dbReference type="GO" id="GO:0006397">
    <property type="term" value="P:mRNA processing"/>
    <property type="evidence" value="ECO:0007669"/>
    <property type="project" value="InterPro"/>
</dbReference>
<proteinExistence type="predicted"/>
<gene>
    <name evidence="3" type="ORF">SODALDRAFT_337617</name>
</gene>
<dbReference type="SUPFAM" id="SSF54695">
    <property type="entry name" value="POZ domain"/>
    <property type="match status" value="1"/>
</dbReference>
<feature type="region of interest" description="Disordered" evidence="1">
    <location>
        <begin position="543"/>
        <end position="573"/>
    </location>
</feature>
<dbReference type="GeneID" id="39581188"/>
<dbReference type="InterPro" id="IPR000467">
    <property type="entry name" value="G_patch_dom"/>
</dbReference>
<feature type="region of interest" description="Disordered" evidence="1">
    <location>
        <begin position="428"/>
        <end position="447"/>
    </location>
</feature>
<feature type="compositionally biased region" description="Low complexity" evidence="1">
    <location>
        <begin position="765"/>
        <end position="781"/>
    </location>
</feature>
<dbReference type="InterPro" id="IPR011333">
    <property type="entry name" value="SKP1/BTB/POZ_sf"/>
</dbReference>
<feature type="region of interest" description="Disordered" evidence="1">
    <location>
        <begin position="705"/>
        <end position="782"/>
    </location>
</feature>
<dbReference type="InterPro" id="IPR011666">
    <property type="entry name" value="DUF1604"/>
</dbReference>
<dbReference type="GO" id="GO:0003723">
    <property type="term" value="F:RNA binding"/>
    <property type="evidence" value="ECO:0007669"/>
    <property type="project" value="TreeGrafter"/>
</dbReference>
<evidence type="ECO:0000313" key="4">
    <source>
        <dbReference type="Proteomes" id="UP000272025"/>
    </source>
</evidence>
<dbReference type="GO" id="GO:0005634">
    <property type="term" value="C:nucleus"/>
    <property type="evidence" value="ECO:0007669"/>
    <property type="project" value="TreeGrafter"/>
</dbReference>
<feature type="region of interest" description="Disordered" evidence="1">
    <location>
        <begin position="798"/>
        <end position="826"/>
    </location>
</feature>
<feature type="region of interest" description="Disordered" evidence="1">
    <location>
        <begin position="269"/>
        <end position="289"/>
    </location>
</feature>
<dbReference type="Pfam" id="PF07713">
    <property type="entry name" value="DUF1604"/>
    <property type="match status" value="1"/>
</dbReference>
<feature type="compositionally biased region" description="Polar residues" evidence="1">
    <location>
        <begin position="943"/>
        <end position="952"/>
    </location>
</feature>
<accession>A0A3N2PK71</accession>
<dbReference type="OrthoDB" id="9451547at2759"/>
<name>A0A3N2PK71_SODAK</name>
<keyword evidence="4" id="KW-1185">Reference proteome</keyword>
<dbReference type="EMBL" id="ML119062">
    <property type="protein sequence ID" value="ROT34927.1"/>
    <property type="molecule type" value="Genomic_DNA"/>
</dbReference>
<feature type="region of interest" description="Disordered" evidence="1">
    <location>
        <begin position="309"/>
        <end position="334"/>
    </location>
</feature>
<dbReference type="Pfam" id="PF01585">
    <property type="entry name" value="G-patch"/>
    <property type="match status" value="1"/>
</dbReference>
<evidence type="ECO:0000256" key="1">
    <source>
        <dbReference type="SAM" id="MobiDB-lite"/>
    </source>
</evidence>
<evidence type="ECO:0000313" key="3">
    <source>
        <dbReference type="EMBL" id="ROT34927.1"/>
    </source>
</evidence>
<organism evidence="3 4">
    <name type="scientific">Sodiomyces alkalinus (strain CBS 110278 / VKM F-3762 / F11)</name>
    <name type="common">Alkaliphilic filamentous fungus</name>
    <dbReference type="NCBI Taxonomy" id="1314773"/>
    <lineage>
        <taxon>Eukaryota</taxon>
        <taxon>Fungi</taxon>
        <taxon>Dikarya</taxon>
        <taxon>Ascomycota</taxon>
        <taxon>Pezizomycotina</taxon>
        <taxon>Sordariomycetes</taxon>
        <taxon>Hypocreomycetidae</taxon>
        <taxon>Glomerellales</taxon>
        <taxon>Plectosphaerellaceae</taxon>
        <taxon>Sodiomyces</taxon>
    </lineage>
</organism>
<dbReference type="Pfam" id="PF26093">
    <property type="entry name" value="HTH_TGH"/>
    <property type="match status" value="1"/>
</dbReference>
<dbReference type="Proteomes" id="UP000272025">
    <property type="component" value="Unassembled WGS sequence"/>
</dbReference>